<evidence type="ECO:0000256" key="1">
    <source>
        <dbReference type="ARBA" id="ARBA00004141"/>
    </source>
</evidence>
<dbReference type="InterPro" id="IPR012506">
    <property type="entry name" value="TMEM86B-like"/>
</dbReference>
<evidence type="ECO:0000256" key="5">
    <source>
        <dbReference type="ARBA" id="ARBA00023136"/>
    </source>
</evidence>
<dbReference type="AlphaFoldDB" id="A0A3N0GW19"/>
<sequence>MPRLLTSTKLKLAYAGLAIADTWLAGSAHPRAHQARVLTKPLLMPTLMASLVTNPKAADSPLRSSTLVAQAAGWGGDLALMGHGTKPFAIGSGSFAVGHAAYITGFLSHRGKKAQPGPKAVAGLWATTAPGMVFGAYREDKVLAPAIAGYSAMLAGTVAAATQLDPALPASARRATLLGAGLFMLSDSVLGTRKFLWRNAPARVESVVMATYTAAQFLLSEGAARAGRR</sequence>
<reference evidence="6 7" key="1">
    <citation type="submission" date="2018-11" db="EMBL/GenBank/DDBJ databases">
        <authorList>
            <person name="Li F."/>
        </authorList>
    </citation>
    <scope>NUCLEOTIDE SEQUENCE [LARGE SCALE GENOMIC DNA]</scope>
    <source>
        <strain evidence="6 7">Gsoil 818</strain>
    </source>
</reference>
<dbReference type="PANTHER" id="PTHR31885:SF6">
    <property type="entry name" value="GH04784P"/>
    <property type="match status" value="1"/>
</dbReference>
<dbReference type="EMBL" id="RJSF01000009">
    <property type="protein sequence ID" value="RNM16342.1"/>
    <property type="molecule type" value="Genomic_DNA"/>
</dbReference>
<evidence type="ECO:0000256" key="3">
    <source>
        <dbReference type="ARBA" id="ARBA00022692"/>
    </source>
</evidence>
<keyword evidence="7" id="KW-1185">Reference proteome</keyword>
<dbReference type="GO" id="GO:0016787">
    <property type="term" value="F:hydrolase activity"/>
    <property type="evidence" value="ECO:0007669"/>
    <property type="project" value="TreeGrafter"/>
</dbReference>
<name>A0A3N0GW19_9ACTN</name>
<dbReference type="RefSeq" id="WP_123221838.1">
    <property type="nucleotide sequence ID" value="NZ_RJSF01000009.1"/>
</dbReference>
<evidence type="ECO:0000256" key="4">
    <source>
        <dbReference type="ARBA" id="ARBA00022989"/>
    </source>
</evidence>
<comment type="caution">
    <text evidence="6">The sequence shown here is derived from an EMBL/GenBank/DDBJ whole genome shotgun (WGS) entry which is preliminary data.</text>
</comment>
<dbReference type="Pfam" id="PF07947">
    <property type="entry name" value="YhhN"/>
    <property type="match status" value="1"/>
</dbReference>
<gene>
    <name evidence="6" type="ORF">EFL26_05180</name>
</gene>
<dbReference type="PANTHER" id="PTHR31885">
    <property type="entry name" value="GH04784P"/>
    <property type="match status" value="1"/>
</dbReference>
<evidence type="ECO:0000313" key="7">
    <source>
        <dbReference type="Proteomes" id="UP000279994"/>
    </source>
</evidence>
<dbReference type="GO" id="GO:0016020">
    <property type="term" value="C:membrane"/>
    <property type="evidence" value="ECO:0007669"/>
    <property type="project" value="UniProtKB-SubCell"/>
</dbReference>
<keyword evidence="3" id="KW-0812">Transmembrane</keyword>
<comment type="similarity">
    <text evidence="2">Belongs to the TMEM86 family.</text>
</comment>
<evidence type="ECO:0000313" key="6">
    <source>
        <dbReference type="EMBL" id="RNM16342.1"/>
    </source>
</evidence>
<accession>A0A3N0GW19</accession>
<protein>
    <submittedName>
        <fullName evidence="6">Lysoplasmalogenase</fullName>
    </submittedName>
</protein>
<organism evidence="6 7">
    <name type="scientific">Nocardioides pocheonensis</name>
    <dbReference type="NCBI Taxonomy" id="661485"/>
    <lineage>
        <taxon>Bacteria</taxon>
        <taxon>Bacillati</taxon>
        <taxon>Actinomycetota</taxon>
        <taxon>Actinomycetes</taxon>
        <taxon>Propionibacteriales</taxon>
        <taxon>Nocardioidaceae</taxon>
        <taxon>Nocardioides</taxon>
    </lineage>
</organism>
<comment type="subcellular location">
    <subcellularLocation>
        <location evidence="1">Membrane</location>
        <topology evidence="1">Multi-pass membrane protein</topology>
    </subcellularLocation>
</comment>
<keyword evidence="5" id="KW-0472">Membrane</keyword>
<dbReference type="Proteomes" id="UP000279994">
    <property type="component" value="Unassembled WGS sequence"/>
</dbReference>
<dbReference type="OrthoDB" id="4773026at2"/>
<proteinExistence type="inferred from homology"/>
<keyword evidence="4" id="KW-1133">Transmembrane helix</keyword>
<evidence type="ECO:0000256" key="2">
    <source>
        <dbReference type="ARBA" id="ARBA00007375"/>
    </source>
</evidence>